<protein>
    <submittedName>
        <fullName evidence="13">Cytochrome P450, putative</fullName>
        <ecNumber evidence="13">1.14.13.89</ecNumber>
    </submittedName>
</protein>
<evidence type="ECO:0000256" key="4">
    <source>
        <dbReference type="ARBA" id="ARBA00022692"/>
    </source>
</evidence>
<dbReference type="KEGG" id="rcu:8288535"/>
<name>B9R747_RICCO</name>
<dbReference type="PRINTS" id="PR00463">
    <property type="entry name" value="EP450I"/>
</dbReference>
<dbReference type="SUPFAM" id="SSF48264">
    <property type="entry name" value="Cytochrome P450"/>
    <property type="match status" value="1"/>
</dbReference>
<keyword evidence="4" id="KW-0812">Transmembrane</keyword>
<keyword evidence="8 11" id="KW-0408">Iron</keyword>
<keyword evidence="14" id="KW-1185">Reference proteome</keyword>
<gene>
    <name evidence="13" type="ORF">RCOM_1588570</name>
</gene>
<sequence>MEETWVCILFTTFVILLLSRHFWSKRTTYRNLPPSPPKLPIIGHLHLMKEPVHRSLQDLSNKYGPIIFLSFGSQPVIIISSPSLVEECFTKNDIVLADRPRRQAGKYLHYDYTTIGAANYGDLWRNLRRLATVEILSTNRLNMFHGIRQEEVRMLVKNLFQSAGQVSAKVEMKSRLVGLSFNIIMRMVAGKRYFGSEVKDVEEATQFHDVIRETFVLSGAANLGDFFPLIRWLDYRGIEKRLVSARKNMDLLFQRLIDEHRHKRGSCLEDKSCKTMIDVVLSLQEFQPEYYSDEIIKGLIMAMLTAGTDTSAVTIEWAMSLLLNHPKALTKARAELDIHVGQDRLVDEQDLPKLQYLHCIINETLRLFPAAPLLVPHKSSDDCKIGGFDIPQGTVLSVNAWALHRDPKIWEDPNSFRPERFEGIKYETCLLVPFGLGRRSCPGAGLANRVVGLALAALIQCFDWERITEEEIDMLEGPGLTMPKVQPLEAMCKIRESMISAILS</sequence>
<dbReference type="CDD" id="cd20653">
    <property type="entry name" value="CYP81"/>
    <property type="match status" value="1"/>
</dbReference>
<evidence type="ECO:0000256" key="8">
    <source>
        <dbReference type="ARBA" id="ARBA00023004"/>
    </source>
</evidence>
<dbReference type="eggNOG" id="KOG0156">
    <property type="taxonomic scope" value="Eukaryota"/>
</dbReference>
<dbReference type="GO" id="GO:0016709">
    <property type="term" value="F:oxidoreductase activity, acting on paired donors, with incorporation or reduction of molecular oxygen, NAD(P)H as one donor, and incorporation of one atom of oxygen"/>
    <property type="evidence" value="ECO:0000318"/>
    <property type="project" value="GO_Central"/>
</dbReference>
<dbReference type="AlphaFoldDB" id="B9R747"/>
<dbReference type="InterPro" id="IPR050651">
    <property type="entry name" value="Plant_Cytochrome_P450_Monoox"/>
</dbReference>
<dbReference type="Proteomes" id="UP000008311">
    <property type="component" value="Unassembled WGS sequence"/>
</dbReference>
<keyword evidence="9 12" id="KW-0503">Monooxygenase</keyword>
<evidence type="ECO:0000313" key="13">
    <source>
        <dbReference type="EMBL" id="EEF52327.1"/>
    </source>
</evidence>
<keyword evidence="6" id="KW-1133">Transmembrane helix</keyword>
<organism evidence="13 14">
    <name type="scientific">Ricinus communis</name>
    <name type="common">Castor bean</name>
    <dbReference type="NCBI Taxonomy" id="3988"/>
    <lineage>
        <taxon>Eukaryota</taxon>
        <taxon>Viridiplantae</taxon>
        <taxon>Streptophyta</taxon>
        <taxon>Embryophyta</taxon>
        <taxon>Tracheophyta</taxon>
        <taxon>Spermatophyta</taxon>
        <taxon>Magnoliopsida</taxon>
        <taxon>eudicotyledons</taxon>
        <taxon>Gunneridae</taxon>
        <taxon>Pentapetalae</taxon>
        <taxon>rosids</taxon>
        <taxon>fabids</taxon>
        <taxon>Malpighiales</taxon>
        <taxon>Euphorbiaceae</taxon>
        <taxon>Acalyphoideae</taxon>
        <taxon>Acalypheae</taxon>
        <taxon>Ricinus</taxon>
    </lineage>
</organism>
<dbReference type="FunFam" id="1.10.630.10:FF:000023">
    <property type="entry name" value="Cytochrome P450 family protein"/>
    <property type="match status" value="1"/>
</dbReference>
<reference evidence="14" key="1">
    <citation type="journal article" date="2010" name="Nat. Biotechnol.">
        <title>Draft genome sequence of the oilseed species Ricinus communis.</title>
        <authorList>
            <person name="Chan A.P."/>
            <person name="Crabtree J."/>
            <person name="Zhao Q."/>
            <person name="Lorenzi H."/>
            <person name="Orvis J."/>
            <person name="Puiu D."/>
            <person name="Melake-Berhan A."/>
            <person name="Jones K.M."/>
            <person name="Redman J."/>
            <person name="Chen G."/>
            <person name="Cahoon E.B."/>
            <person name="Gedil M."/>
            <person name="Stanke M."/>
            <person name="Haas B.J."/>
            <person name="Wortman J.R."/>
            <person name="Fraser-Liggett C.M."/>
            <person name="Ravel J."/>
            <person name="Rabinowicz P.D."/>
        </authorList>
    </citation>
    <scope>NUCLEOTIDE SEQUENCE [LARGE SCALE GENOMIC DNA]</scope>
    <source>
        <strain evidence="14">cv. Hale</strain>
    </source>
</reference>
<comment type="similarity">
    <text evidence="2 12">Belongs to the cytochrome P450 family.</text>
</comment>
<proteinExistence type="inferred from homology"/>
<dbReference type="GO" id="GO:0020037">
    <property type="term" value="F:heme binding"/>
    <property type="evidence" value="ECO:0007669"/>
    <property type="project" value="InterPro"/>
</dbReference>
<evidence type="ECO:0000256" key="10">
    <source>
        <dbReference type="ARBA" id="ARBA00023136"/>
    </source>
</evidence>
<evidence type="ECO:0000256" key="7">
    <source>
        <dbReference type="ARBA" id="ARBA00023002"/>
    </source>
</evidence>
<dbReference type="InterPro" id="IPR036396">
    <property type="entry name" value="Cyt_P450_sf"/>
</dbReference>
<feature type="binding site" description="axial binding residue" evidence="11">
    <location>
        <position position="441"/>
    </location>
    <ligand>
        <name>heme</name>
        <dbReference type="ChEBI" id="CHEBI:30413"/>
    </ligand>
    <ligandPart>
        <name>Fe</name>
        <dbReference type="ChEBI" id="CHEBI:18248"/>
    </ligandPart>
</feature>
<keyword evidence="5 11" id="KW-0479">Metal-binding</keyword>
<comment type="cofactor">
    <cofactor evidence="11">
        <name>heme</name>
        <dbReference type="ChEBI" id="CHEBI:30413"/>
    </cofactor>
</comment>
<evidence type="ECO:0000256" key="2">
    <source>
        <dbReference type="ARBA" id="ARBA00010617"/>
    </source>
</evidence>
<dbReference type="GO" id="GO:0016020">
    <property type="term" value="C:membrane"/>
    <property type="evidence" value="ECO:0000318"/>
    <property type="project" value="GO_Central"/>
</dbReference>
<dbReference type="EC" id="1.14.13.89" evidence="13"/>
<keyword evidence="7 12" id="KW-0560">Oxidoreductase</keyword>
<dbReference type="InParanoid" id="B9R747"/>
<evidence type="ECO:0000256" key="12">
    <source>
        <dbReference type="RuleBase" id="RU000461"/>
    </source>
</evidence>
<dbReference type="InterPro" id="IPR001128">
    <property type="entry name" value="Cyt_P450"/>
</dbReference>
<accession>B9R747</accession>
<dbReference type="PANTHER" id="PTHR47947:SF62">
    <property type="entry name" value="CYTOCHROME P450, FAMILY 81, SUBFAMILY D, POLYPEPTIDE 5"/>
    <property type="match status" value="1"/>
</dbReference>
<dbReference type="EMBL" id="EQ973772">
    <property type="protein sequence ID" value="EEF52327.1"/>
    <property type="molecule type" value="Genomic_DNA"/>
</dbReference>
<comment type="subcellular location">
    <subcellularLocation>
        <location evidence="1">Membrane</location>
        <topology evidence="1">Single-pass membrane protein</topology>
    </subcellularLocation>
</comment>
<keyword evidence="10" id="KW-0472">Membrane</keyword>
<evidence type="ECO:0000256" key="6">
    <source>
        <dbReference type="ARBA" id="ARBA00022989"/>
    </source>
</evidence>
<dbReference type="InterPro" id="IPR017972">
    <property type="entry name" value="Cyt_P450_CS"/>
</dbReference>
<dbReference type="Gene3D" id="1.10.630.10">
    <property type="entry name" value="Cytochrome P450"/>
    <property type="match status" value="1"/>
</dbReference>
<evidence type="ECO:0000256" key="11">
    <source>
        <dbReference type="PIRSR" id="PIRSR602401-1"/>
    </source>
</evidence>
<evidence type="ECO:0000256" key="3">
    <source>
        <dbReference type="ARBA" id="ARBA00022617"/>
    </source>
</evidence>
<evidence type="ECO:0000256" key="1">
    <source>
        <dbReference type="ARBA" id="ARBA00004167"/>
    </source>
</evidence>
<keyword evidence="3 11" id="KW-0349">Heme</keyword>
<evidence type="ECO:0000256" key="5">
    <source>
        <dbReference type="ARBA" id="ARBA00022723"/>
    </source>
</evidence>
<evidence type="ECO:0000313" key="14">
    <source>
        <dbReference type="Proteomes" id="UP000008311"/>
    </source>
</evidence>
<dbReference type="PRINTS" id="PR00385">
    <property type="entry name" value="P450"/>
</dbReference>
<dbReference type="InterPro" id="IPR002401">
    <property type="entry name" value="Cyt_P450_E_grp-I"/>
</dbReference>
<dbReference type="Pfam" id="PF00067">
    <property type="entry name" value="p450"/>
    <property type="match status" value="1"/>
</dbReference>
<dbReference type="PANTHER" id="PTHR47947">
    <property type="entry name" value="CYTOCHROME P450 82C3-RELATED"/>
    <property type="match status" value="1"/>
</dbReference>
<dbReference type="GO" id="GO:0005506">
    <property type="term" value="F:iron ion binding"/>
    <property type="evidence" value="ECO:0007669"/>
    <property type="project" value="InterPro"/>
</dbReference>
<evidence type="ECO:0000256" key="9">
    <source>
        <dbReference type="ARBA" id="ARBA00023033"/>
    </source>
</evidence>
<dbReference type="OrthoDB" id="1055148at2759"/>
<dbReference type="PROSITE" id="PS00086">
    <property type="entry name" value="CYTOCHROME_P450"/>
    <property type="match status" value="1"/>
</dbReference>